<dbReference type="GO" id="GO:0005886">
    <property type="term" value="C:plasma membrane"/>
    <property type="evidence" value="ECO:0007669"/>
    <property type="project" value="TreeGrafter"/>
</dbReference>
<dbReference type="InParanoid" id="Q241C7"/>
<dbReference type="Pfam" id="PF00069">
    <property type="entry name" value="Pkinase"/>
    <property type="match status" value="1"/>
</dbReference>
<evidence type="ECO:0000313" key="4">
    <source>
        <dbReference type="EMBL" id="EAS02381.3"/>
    </source>
</evidence>
<dbReference type="InterPro" id="IPR011009">
    <property type="entry name" value="Kinase-like_dom_sf"/>
</dbReference>
<gene>
    <name evidence="4" type="ORF">TTHERM_01244600</name>
</gene>
<dbReference type="PANTHER" id="PTHR27001:SF152">
    <property type="entry name" value="KINASE WITH ADENINE NUCLEOTIDE ALPHA HYDROLASES-LIKE DOMAIN-CONTAINING PROTEIN"/>
    <property type="match status" value="1"/>
</dbReference>
<evidence type="ECO:0000256" key="1">
    <source>
        <dbReference type="ARBA" id="ARBA00022741"/>
    </source>
</evidence>
<organism evidence="4 5">
    <name type="scientific">Tetrahymena thermophila (strain SB210)</name>
    <dbReference type="NCBI Taxonomy" id="312017"/>
    <lineage>
        <taxon>Eukaryota</taxon>
        <taxon>Sar</taxon>
        <taxon>Alveolata</taxon>
        <taxon>Ciliophora</taxon>
        <taxon>Intramacronucleata</taxon>
        <taxon>Oligohymenophorea</taxon>
        <taxon>Hymenostomatida</taxon>
        <taxon>Tetrahymenina</taxon>
        <taxon>Tetrahymenidae</taxon>
        <taxon>Tetrahymena</taxon>
    </lineage>
</organism>
<keyword evidence="4" id="KW-0418">Kinase</keyword>
<name>Q241C7_TETTS</name>
<evidence type="ECO:0000313" key="5">
    <source>
        <dbReference type="Proteomes" id="UP000009168"/>
    </source>
</evidence>
<dbReference type="Gene3D" id="1.10.510.10">
    <property type="entry name" value="Transferase(Phosphotransferase) domain 1"/>
    <property type="match status" value="1"/>
</dbReference>
<dbReference type="HOGENOM" id="CLU_236477_0_0_1"/>
<keyword evidence="4" id="KW-0808">Transferase</keyword>
<dbReference type="eggNOG" id="KOG0583">
    <property type="taxonomic scope" value="Eukaryota"/>
</dbReference>
<evidence type="ECO:0000259" key="3">
    <source>
        <dbReference type="PROSITE" id="PS50011"/>
    </source>
</evidence>
<dbReference type="InterPro" id="IPR032675">
    <property type="entry name" value="LRR_dom_sf"/>
</dbReference>
<keyword evidence="5" id="KW-1185">Reference proteome</keyword>
<keyword evidence="2" id="KW-0067">ATP-binding</keyword>
<reference evidence="5" key="1">
    <citation type="journal article" date="2006" name="PLoS Biol.">
        <title>Macronuclear genome sequence of the ciliate Tetrahymena thermophila, a model eukaryote.</title>
        <authorList>
            <person name="Eisen J.A."/>
            <person name="Coyne R.S."/>
            <person name="Wu M."/>
            <person name="Wu D."/>
            <person name="Thiagarajan M."/>
            <person name="Wortman J.R."/>
            <person name="Badger J.H."/>
            <person name="Ren Q."/>
            <person name="Amedeo P."/>
            <person name="Jones K.M."/>
            <person name="Tallon L.J."/>
            <person name="Delcher A.L."/>
            <person name="Salzberg S.L."/>
            <person name="Silva J.C."/>
            <person name="Haas B.J."/>
            <person name="Majoros W.H."/>
            <person name="Farzad M."/>
            <person name="Carlton J.M."/>
            <person name="Smith R.K. Jr."/>
            <person name="Garg J."/>
            <person name="Pearlman R.E."/>
            <person name="Karrer K.M."/>
            <person name="Sun L."/>
            <person name="Manning G."/>
            <person name="Elde N.C."/>
            <person name="Turkewitz A.P."/>
            <person name="Asai D.J."/>
            <person name="Wilkes D.E."/>
            <person name="Wang Y."/>
            <person name="Cai H."/>
            <person name="Collins K."/>
            <person name="Stewart B.A."/>
            <person name="Lee S.R."/>
            <person name="Wilamowska K."/>
            <person name="Weinberg Z."/>
            <person name="Ruzzo W.L."/>
            <person name="Wloga D."/>
            <person name="Gaertig J."/>
            <person name="Frankel J."/>
            <person name="Tsao C.-C."/>
            <person name="Gorovsky M.A."/>
            <person name="Keeling P.J."/>
            <person name="Waller R.F."/>
            <person name="Patron N.J."/>
            <person name="Cherry J.M."/>
            <person name="Stover N.A."/>
            <person name="Krieger C.J."/>
            <person name="del Toro C."/>
            <person name="Ryder H.F."/>
            <person name="Williamson S.C."/>
            <person name="Barbeau R.A."/>
            <person name="Hamilton E.P."/>
            <person name="Orias E."/>
        </authorList>
    </citation>
    <scope>NUCLEOTIDE SEQUENCE [LARGE SCALE GENOMIC DNA]</scope>
    <source>
        <strain evidence="5">SB210</strain>
    </source>
</reference>
<evidence type="ECO:0000256" key="2">
    <source>
        <dbReference type="ARBA" id="ARBA00022840"/>
    </source>
</evidence>
<accession>Q241C7</accession>
<dbReference type="STRING" id="312017.Q241C7"/>
<dbReference type="AlphaFoldDB" id="Q241C7"/>
<keyword evidence="1" id="KW-0547">Nucleotide-binding</keyword>
<dbReference type="Proteomes" id="UP000009168">
    <property type="component" value="Unassembled WGS sequence"/>
</dbReference>
<feature type="domain" description="Protein kinase" evidence="3">
    <location>
        <begin position="32"/>
        <end position="284"/>
    </location>
</feature>
<dbReference type="GO" id="GO:0005524">
    <property type="term" value="F:ATP binding"/>
    <property type="evidence" value="ECO:0007669"/>
    <property type="project" value="UniProtKB-KW"/>
</dbReference>
<sequence length="674" mass="77534">MGNQNNSLVQKENCANELRDKIVKEFLYKNNYKYQKLLGKNDFSYMIVAYSIKFGCLVSIKVIQMLNGVNRVNKKKIDEQMQTLQKIRNESYVLYIIESIQDEEHGLFAIVYQYCSCNLDTILNLNKLELEQVLAMAYQLLKGLIILYENSITHNNIKPNNILFSKYNNLFLITDFGLNQTPQSFKSTQIFCCRDSENTQGLVIQYNSNMKNSDIFNLGIILIEAFIQRRLTQNEKQDIINQPSLLQALPFLKNSKKFKFVEQILCKMIDQNNDDTKLLPYSLLQSLDQFSINENSLKQLRIQKEKRCIQINELYELQKIVDTEILIINFRKKNIDAKTAKDIRISLEKCKNISDLLFDFSFNKLGLIGALHLGKSLEKCQNIETIQLYLKDNYLGATGVKNIGLIFQNCKNLELLDLKMSINNLRAEGAKNIGMILENCQNIIQLNLNLGYNAICAEGAKYIGMSLEKCQSIAYLKLGLKFNKLGQEGVKSIAKSLEKLKDINLLKLNLCSNRLEDLAVKSLGISIGKWQNIVNLNINLSKNSITDDGVQNLLVNLQNCKNIFKLSLNIKKTLQTQQALEIIGKSLEKLPELISFQLIMTGFNLETSHSVEITKEDKAFKNFIKSLQQCNNLVFLDIILNSDYDIMLKFDIGLKKIKKLVRYNTFYSLNYNEY</sequence>
<dbReference type="EMBL" id="GG662539">
    <property type="protein sequence ID" value="EAS02381.3"/>
    <property type="molecule type" value="Genomic_DNA"/>
</dbReference>
<dbReference type="PROSITE" id="PS50011">
    <property type="entry name" value="PROTEIN_KINASE_DOM"/>
    <property type="match status" value="1"/>
</dbReference>
<dbReference type="KEGG" id="tet:TTHERM_01244600"/>
<dbReference type="PANTHER" id="PTHR27001">
    <property type="entry name" value="OS01G0253100 PROTEIN"/>
    <property type="match status" value="1"/>
</dbReference>
<dbReference type="GeneID" id="7841299"/>
<dbReference type="RefSeq" id="XP_001022626.3">
    <property type="nucleotide sequence ID" value="XM_001022626.3"/>
</dbReference>
<dbReference type="SMART" id="SM00220">
    <property type="entry name" value="S_TKc"/>
    <property type="match status" value="1"/>
</dbReference>
<proteinExistence type="predicted"/>
<dbReference type="InterPro" id="IPR000719">
    <property type="entry name" value="Prot_kinase_dom"/>
</dbReference>
<dbReference type="Gene3D" id="3.80.10.10">
    <property type="entry name" value="Ribonuclease Inhibitor"/>
    <property type="match status" value="3"/>
</dbReference>
<dbReference type="SUPFAM" id="SSF52047">
    <property type="entry name" value="RNI-like"/>
    <property type="match status" value="1"/>
</dbReference>
<protein>
    <submittedName>
        <fullName evidence="4">Kinase domain protein</fullName>
    </submittedName>
</protein>
<dbReference type="GO" id="GO:0004672">
    <property type="term" value="F:protein kinase activity"/>
    <property type="evidence" value="ECO:0007669"/>
    <property type="project" value="InterPro"/>
</dbReference>
<dbReference type="SUPFAM" id="SSF56112">
    <property type="entry name" value="Protein kinase-like (PK-like)"/>
    <property type="match status" value="1"/>
</dbReference>